<comment type="caution">
    <text evidence="14">The sequence shown here is derived from an EMBL/GenBank/DDBJ whole genome shotgun (WGS) entry which is preliminary data.</text>
</comment>
<dbReference type="EMBL" id="ADCX01000003">
    <property type="protein sequence ID" value="EFG26914.1"/>
    <property type="molecule type" value="Genomic_DNA"/>
</dbReference>
<keyword evidence="9" id="KW-0067">ATP-binding</keyword>
<comment type="similarity">
    <text evidence="2">Belongs to the SUA5 family.</text>
</comment>
<dbReference type="PROSITE" id="PS51163">
    <property type="entry name" value="YRDC"/>
    <property type="match status" value="1"/>
</dbReference>
<accession>W5IJ73</accession>
<dbReference type="HOGENOM" id="CLU_863029_0_0_11"/>
<keyword evidence="6" id="KW-0819">tRNA processing</keyword>
<dbReference type="PANTHER" id="PTHR17490:SF16">
    <property type="entry name" value="THREONYLCARBAMOYL-AMP SYNTHASE"/>
    <property type="match status" value="1"/>
</dbReference>
<dbReference type="InterPro" id="IPR017945">
    <property type="entry name" value="DHBP_synth_RibB-like_a/b_dom"/>
</dbReference>
<proteinExistence type="inferred from homology"/>
<feature type="domain" description="YrdC-like" evidence="13">
    <location>
        <begin position="15"/>
        <end position="270"/>
    </location>
</feature>
<comment type="catalytic activity">
    <reaction evidence="11">
        <text>L-threonine + hydrogencarbonate + ATP = L-threonylcarbamoyladenylate + diphosphate + H2O</text>
        <dbReference type="Rhea" id="RHEA:36407"/>
        <dbReference type="ChEBI" id="CHEBI:15377"/>
        <dbReference type="ChEBI" id="CHEBI:17544"/>
        <dbReference type="ChEBI" id="CHEBI:30616"/>
        <dbReference type="ChEBI" id="CHEBI:33019"/>
        <dbReference type="ChEBI" id="CHEBI:57926"/>
        <dbReference type="ChEBI" id="CHEBI:73682"/>
        <dbReference type="EC" id="2.7.7.87"/>
    </reaction>
</comment>
<evidence type="ECO:0000256" key="2">
    <source>
        <dbReference type="ARBA" id="ARBA00007663"/>
    </source>
</evidence>
<dbReference type="PANTHER" id="PTHR17490">
    <property type="entry name" value="SUA5"/>
    <property type="match status" value="1"/>
</dbReference>
<dbReference type="GO" id="GO:0005737">
    <property type="term" value="C:cytoplasm"/>
    <property type="evidence" value="ECO:0007669"/>
    <property type="project" value="UniProtKB-SubCell"/>
</dbReference>
<evidence type="ECO:0000256" key="4">
    <source>
        <dbReference type="ARBA" id="ARBA00022490"/>
    </source>
</evidence>
<dbReference type="Gene3D" id="3.90.870.10">
    <property type="entry name" value="DHBP synthase"/>
    <property type="match status" value="2"/>
</dbReference>
<dbReference type="GO" id="GO:0000049">
    <property type="term" value="F:tRNA binding"/>
    <property type="evidence" value="ECO:0007669"/>
    <property type="project" value="TreeGrafter"/>
</dbReference>
<name>W5IJ73_SCAIO</name>
<reference evidence="14 15" key="1">
    <citation type="submission" date="2012-01" db="EMBL/GenBank/DDBJ databases">
        <title>The Genome Sequence of Scardovia inopinata F0304.</title>
        <authorList>
            <consortium name="The Broad Institute Genome Sequencing Platform"/>
            <person name="Earl A."/>
            <person name="Ward D."/>
            <person name="Feldgarden M."/>
            <person name="Gevers D."/>
            <person name="Izard J."/>
            <person name="Baranova O.V."/>
            <person name="Blanton J.M."/>
            <person name="Tanner A.C."/>
            <person name="Dewhirst F.E."/>
            <person name="Young S.K."/>
            <person name="Zeng Q."/>
            <person name="Gargeya S."/>
            <person name="Fitzgerald M."/>
            <person name="Haas B."/>
            <person name="Abouelleil A."/>
            <person name="Alvarado L."/>
            <person name="Arachchi H.M."/>
            <person name="Berlin A."/>
            <person name="Chapman S.B."/>
            <person name="Gearin G."/>
            <person name="Goldberg J."/>
            <person name="Griggs A."/>
            <person name="Gujja S."/>
            <person name="Hansen M."/>
            <person name="Heiman D."/>
            <person name="Howarth C."/>
            <person name="Larimer J."/>
            <person name="Lui A."/>
            <person name="MacDonald P.J."/>
            <person name="McCowen C."/>
            <person name="Montmayeur A."/>
            <person name="Murphy C."/>
            <person name="Neiman D."/>
            <person name="Pearson M."/>
            <person name="Priest M."/>
            <person name="Roberts A."/>
            <person name="Saif S."/>
            <person name="Shea T."/>
            <person name="Sisk P."/>
            <person name="Stolte C."/>
            <person name="Sykes S."/>
            <person name="Wortman J."/>
            <person name="Nusbaum C."/>
            <person name="Birren B."/>
        </authorList>
    </citation>
    <scope>NUCLEOTIDE SEQUENCE [LARGE SCALE GENOMIC DNA]</scope>
    <source>
        <strain evidence="14 15">F0304</strain>
    </source>
</reference>
<keyword evidence="8" id="KW-0547">Nucleotide-binding</keyword>
<keyword evidence="5" id="KW-0808">Transferase</keyword>
<dbReference type="GO" id="GO:0005524">
    <property type="term" value="F:ATP binding"/>
    <property type="evidence" value="ECO:0007669"/>
    <property type="project" value="UniProtKB-KW"/>
</dbReference>
<dbReference type="AlphaFoldDB" id="W5IJ73"/>
<keyword evidence="4" id="KW-0963">Cytoplasm</keyword>
<feature type="region of interest" description="Disordered" evidence="12">
    <location>
        <begin position="141"/>
        <end position="182"/>
    </location>
</feature>
<evidence type="ECO:0000313" key="15">
    <source>
        <dbReference type="Proteomes" id="UP000005777"/>
    </source>
</evidence>
<organism evidence="14 15">
    <name type="scientific">Scardovia inopinata F0304</name>
    <dbReference type="NCBI Taxonomy" id="641146"/>
    <lineage>
        <taxon>Bacteria</taxon>
        <taxon>Bacillati</taxon>
        <taxon>Actinomycetota</taxon>
        <taxon>Actinomycetes</taxon>
        <taxon>Bifidobacteriales</taxon>
        <taxon>Bifidobacteriaceae</taxon>
        <taxon>Scardovia</taxon>
    </lineage>
</organism>
<dbReference type="Pfam" id="PF01300">
    <property type="entry name" value="Sua5_yciO_yrdC"/>
    <property type="match status" value="2"/>
</dbReference>
<dbReference type="GO" id="GO:0006450">
    <property type="term" value="P:regulation of translational fidelity"/>
    <property type="evidence" value="ECO:0007669"/>
    <property type="project" value="TreeGrafter"/>
</dbReference>
<dbReference type="eggNOG" id="COG0009">
    <property type="taxonomic scope" value="Bacteria"/>
</dbReference>
<evidence type="ECO:0000256" key="9">
    <source>
        <dbReference type="ARBA" id="ARBA00022840"/>
    </source>
</evidence>
<dbReference type="GO" id="GO:0003725">
    <property type="term" value="F:double-stranded RNA binding"/>
    <property type="evidence" value="ECO:0007669"/>
    <property type="project" value="InterPro"/>
</dbReference>
<evidence type="ECO:0000256" key="7">
    <source>
        <dbReference type="ARBA" id="ARBA00022695"/>
    </source>
</evidence>
<sequence>MTSKILPLYDGDSLEKTVQTVTEAIRSGKTAVIPTDTVYGLVADPLSVSAVQGIFRAKHRPPEKTVQILCSNPDQARKLGLIIPHIYEQLLDIFPPGSLCLVCSVISTCPLVTTRTVSGGDGDVNASATAADMAGADITKAEDGSRAGAGDSCPGDSCPEDSHASSGEAGKGSSRENYNCPGRNPILRTQAVRFPSDSATQAILNQTGPLAASSANRSGRQAATTAAEALDQLGDEPAVYADGGVSSGPAASTVISLDEFSMRTLACGWGNPLPGNKQALPLPRLIVLREGIVSLKELREQSTSHGLKLDSVTFLSSSFPRS</sequence>
<protein>
    <recommendedName>
        <fullName evidence="10">L-threonylcarbamoyladenylate synthase</fullName>
        <ecNumber evidence="3">2.7.7.87</ecNumber>
    </recommendedName>
    <alternativeName>
        <fullName evidence="10">L-threonylcarbamoyladenylate synthase</fullName>
    </alternativeName>
</protein>
<evidence type="ECO:0000256" key="10">
    <source>
        <dbReference type="ARBA" id="ARBA00029774"/>
    </source>
</evidence>
<evidence type="ECO:0000256" key="1">
    <source>
        <dbReference type="ARBA" id="ARBA00004496"/>
    </source>
</evidence>
<keyword evidence="15" id="KW-1185">Reference proteome</keyword>
<dbReference type="InterPro" id="IPR006070">
    <property type="entry name" value="Sua5-like_dom"/>
</dbReference>
<evidence type="ECO:0000256" key="11">
    <source>
        <dbReference type="ARBA" id="ARBA00048366"/>
    </source>
</evidence>
<dbReference type="InterPro" id="IPR050156">
    <property type="entry name" value="TC-AMP_synthase_SUA5"/>
</dbReference>
<evidence type="ECO:0000256" key="12">
    <source>
        <dbReference type="SAM" id="MobiDB-lite"/>
    </source>
</evidence>
<dbReference type="RefSeq" id="WP_006292904.1">
    <property type="nucleotide sequence ID" value="NZ_GG770225.1"/>
</dbReference>
<evidence type="ECO:0000256" key="6">
    <source>
        <dbReference type="ARBA" id="ARBA00022694"/>
    </source>
</evidence>
<comment type="subcellular location">
    <subcellularLocation>
        <location evidence="1">Cytoplasm</location>
    </subcellularLocation>
</comment>
<gene>
    <name evidence="14" type="ORF">HMPREF9020_00543</name>
</gene>
<evidence type="ECO:0000256" key="5">
    <source>
        <dbReference type="ARBA" id="ARBA00022679"/>
    </source>
</evidence>
<evidence type="ECO:0000256" key="8">
    <source>
        <dbReference type="ARBA" id="ARBA00022741"/>
    </source>
</evidence>
<dbReference type="EC" id="2.7.7.87" evidence="3"/>
<keyword evidence="7" id="KW-0548">Nucleotidyltransferase</keyword>
<evidence type="ECO:0000313" key="14">
    <source>
        <dbReference type="EMBL" id="EFG26914.1"/>
    </source>
</evidence>
<dbReference type="GO" id="GO:0008033">
    <property type="term" value="P:tRNA processing"/>
    <property type="evidence" value="ECO:0007669"/>
    <property type="project" value="UniProtKB-KW"/>
</dbReference>
<dbReference type="Proteomes" id="UP000005777">
    <property type="component" value="Unassembled WGS sequence"/>
</dbReference>
<evidence type="ECO:0000259" key="13">
    <source>
        <dbReference type="PROSITE" id="PS51163"/>
    </source>
</evidence>
<evidence type="ECO:0000256" key="3">
    <source>
        <dbReference type="ARBA" id="ARBA00012584"/>
    </source>
</evidence>
<dbReference type="GO" id="GO:0061710">
    <property type="term" value="F:L-threonylcarbamoyladenylate synthase"/>
    <property type="evidence" value="ECO:0007669"/>
    <property type="project" value="UniProtKB-EC"/>
</dbReference>
<dbReference type="SUPFAM" id="SSF55821">
    <property type="entry name" value="YrdC/RibB"/>
    <property type="match status" value="2"/>
</dbReference>